<dbReference type="PROSITE" id="PS50097">
    <property type="entry name" value="BTB"/>
    <property type="match status" value="1"/>
</dbReference>
<dbReference type="InterPro" id="IPR011333">
    <property type="entry name" value="SKP1/BTB/POZ_sf"/>
</dbReference>
<feature type="domain" description="BTB" evidence="2">
    <location>
        <begin position="160"/>
        <end position="313"/>
    </location>
</feature>
<name>A0A067PSB1_9AGAM</name>
<protein>
    <recommendedName>
        <fullName evidence="2">BTB domain-containing protein</fullName>
    </recommendedName>
</protein>
<accession>A0A067PSB1</accession>
<evidence type="ECO:0000256" key="1">
    <source>
        <dbReference type="SAM" id="MobiDB-lite"/>
    </source>
</evidence>
<dbReference type="InParanoid" id="A0A067PSB1"/>
<dbReference type="OrthoDB" id="6359816at2759"/>
<proteinExistence type="predicted"/>
<dbReference type="SUPFAM" id="SSF54695">
    <property type="entry name" value="POZ domain"/>
    <property type="match status" value="1"/>
</dbReference>
<feature type="compositionally biased region" description="Acidic residues" evidence="1">
    <location>
        <begin position="231"/>
        <end position="249"/>
    </location>
</feature>
<organism evidence="3 4">
    <name type="scientific">Jaapia argillacea MUCL 33604</name>
    <dbReference type="NCBI Taxonomy" id="933084"/>
    <lineage>
        <taxon>Eukaryota</taxon>
        <taxon>Fungi</taxon>
        <taxon>Dikarya</taxon>
        <taxon>Basidiomycota</taxon>
        <taxon>Agaricomycotina</taxon>
        <taxon>Agaricomycetes</taxon>
        <taxon>Agaricomycetidae</taxon>
        <taxon>Jaapiales</taxon>
        <taxon>Jaapiaceae</taxon>
        <taxon>Jaapia</taxon>
    </lineage>
</organism>
<gene>
    <name evidence="3" type="ORF">JAAARDRAFT_35387</name>
</gene>
<evidence type="ECO:0000259" key="2">
    <source>
        <dbReference type="PROSITE" id="PS50097"/>
    </source>
</evidence>
<dbReference type="InterPro" id="IPR000210">
    <property type="entry name" value="BTB/POZ_dom"/>
</dbReference>
<dbReference type="Gene3D" id="3.30.710.10">
    <property type="entry name" value="Potassium Channel Kv1.1, Chain A"/>
    <property type="match status" value="1"/>
</dbReference>
<dbReference type="EMBL" id="KL197719">
    <property type="protein sequence ID" value="KDQ57703.1"/>
    <property type="molecule type" value="Genomic_DNA"/>
</dbReference>
<evidence type="ECO:0000313" key="4">
    <source>
        <dbReference type="Proteomes" id="UP000027265"/>
    </source>
</evidence>
<dbReference type="AlphaFoldDB" id="A0A067PSB1"/>
<dbReference type="STRING" id="933084.A0A067PSB1"/>
<dbReference type="Proteomes" id="UP000027265">
    <property type="component" value="Unassembled WGS sequence"/>
</dbReference>
<sequence>MEPQGTEEWSTASAFVTSTFRVLHRNGRPVGCETIGEKIYSSPCGLGWRFAMAFDTSEPEVDIFFDADQAREKLTGHSVNVSVELMSEDNVEIDRSGVEDISITSPVRIKSLSPADIAAHPHLSFKVTIPFVKRISMPSDAPEHVLHRTLLNSLDGSAFVDTKFVVFTRRLPDGRVVSPRALFAHSVLLKAKSKYFDTLLGDNGFLESEVADLGEEVREGMLLEAGEYDYESDSDIDEDNGTDDGDDAPDGVPRATGMSDNDKTPEASLVQPLQDSTHYQGQKGRVVVIKDVAFKTMRALLFYAYTGEIKFLPLGSVKPTSGLTSLNAVLAPQYVPSCSPKSMYRLADKLGMEDLEKLALHAIRSSLDEHNIVPEIFSGFTSRFKKVKDMEMGILCDHFNSSLVSSALTEMSKNLDHEGLQQFTQFLISLYARVSIRR</sequence>
<dbReference type="HOGENOM" id="CLU_033181_0_0_1"/>
<feature type="region of interest" description="Disordered" evidence="1">
    <location>
        <begin position="231"/>
        <end position="275"/>
    </location>
</feature>
<evidence type="ECO:0000313" key="3">
    <source>
        <dbReference type="EMBL" id="KDQ57703.1"/>
    </source>
</evidence>
<reference evidence="4" key="1">
    <citation type="journal article" date="2014" name="Proc. Natl. Acad. Sci. U.S.A.">
        <title>Extensive sampling of basidiomycete genomes demonstrates inadequacy of the white-rot/brown-rot paradigm for wood decay fungi.</title>
        <authorList>
            <person name="Riley R."/>
            <person name="Salamov A.A."/>
            <person name="Brown D.W."/>
            <person name="Nagy L.G."/>
            <person name="Floudas D."/>
            <person name="Held B.W."/>
            <person name="Levasseur A."/>
            <person name="Lombard V."/>
            <person name="Morin E."/>
            <person name="Otillar R."/>
            <person name="Lindquist E.A."/>
            <person name="Sun H."/>
            <person name="LaButti K.M."/>
            <person name="Schmutz J."/>
            <person name="Jabbour D."/>
            <person name="Luo H."/>
            <person name="Baker S.E."/>
            <person name="Pisabarro A.G."/>
            <person name="Walton J.D."/>
            <person name="Blanchette R.A."/>
            <person name="Henrissat B."/>
            <person name="Martin F."/>
            <person name="Cullen D."/>
            <person name="Hibbett D.S."/>
            <person name="Grigoriev I.V."/>
        </authorList>
    </citation>
    <scope>NUCLEOTIDE SEQUENCE [LARGE SCALE GENOMIC DNA]</scope>
    <source>
        <strain evidence="4">MUCL 33604</strain>
    </source>
</reference>
<keyword evidence="4" id="KW-1185">Reference proteome</keyword>
<dbReference type="PANTHER" id="PTHR24413">
    <property type="entry name" value="SPECKLE-TYPE POZ PROTEIN"/>
    <property type="match status" value="1"/>
</dbReference>